<dbReference type="RefSeq" id="WP_320002267.1">
    <property type="nucleotide sequence ID" value="NZ_CP138348.1"/>
</dbReference>
<dbReference type="AlphaFoldDB" id="A0AAF0ZFY7"/>
<proteinExistence type="predicted"/>
<keyword evidence="1" id="KW-1133">Transmembrane helix</keyword>
<name>A0AAF0ZFY7_9CHRO</name>
<organism evidence="2">
    <name type="scientific">Cyanobacterium aponinum AL20115</name>
    <dbReference type="NCBI Taxonomy" id="3090662"/>
    <lineage>
        <taxon>Bacteria</taxon>
        <taxon>Bacillati</taxon>
        <taxon>Cyanobacteriota</taxon>
        <taxon>Cyanophyceae</taxon>
        <taxon>Oscillatoriophycideae</taxon>
        <taxon>Chroococcales</taxon>
        <taxon>Geminocystaceae</taxon>
        <taxon>Cyanobacterium</taxon>
    </lineage>
</organism>
<accession>A0AAF0ZFY7</accession>
<keyword evidence="1" id="KW-0812">Transmembrane</keyword>
<protein>
    <submittedName>
        <fullName evidence="2">Uncharacterized protein</fullName>
    </submittedName>
</protein>
<gene>
    <name evidence="2" type="ORF">SAY89_08445</name>
</gene>
<evidence type="ECO:0000313" key="2">
    <source>
        <dbReference type="EMBL" id="WPF90284.1"/>
    </source>
</evidence>
<feature type="transmembrane region" description="Helical" evidence="1">
    <location>
        <begin position="12"/>
        <end position="31"/>
    </location>
</feature>
<evidence type="ECO:0000256" key="1">
    <source>
        <dbReference type="SAM" id="Phobius"/>
    </source>
</evidence>
<reference evidence="2" key="1">
    <citation type="submission" date="2023-11" db="EMBL/GenBank/DDBJ databases">
        <title>Genome sequence of Cyanobacterium aponinum BCRC AL20115.</title>
        <authorList>
            <person name="Chang H.-Y."/>
            <person name="Lin K.-M."/>
            <person name="Hsueh H.-T."/>
            <person name="Chu H.-A."/>
            <person name="Kuo C.-H."/>
        </authorList>
    </citation>
    <scope>NUCLEOTIDE SEQUENCE</scope>
    <source>
        <strain evidence="2">AL20115</strain>
    </source>
</reference>
<sequence length="224" mass="26209">MKNTQHFQNYKIIYHLLFFSLLNFAYIPNISANEVNKCNQNHEINASELEIPSPQLREINTKIKNVALSFKIPSNYRTLLVENTIEILSPSIYNIVYCAYRNKSNDEYGVFLENPYLGLFITLKSRKKYLQELNDQREYGILVSSNTFKLNNYIVEKNITTSMDGFGCFVDYGIMKNTTTDNIMMIRHSYSFRSNKTEKDCSNITEKHKILNQIFNTLVNTLNF</sequence>
<dbReference type="EMBL" id="CP138348">
    <property type="protein sequence ID" value="WPF90284.1"/>
    <property type="molecule type" value="Genomic_DNA"/>
</dbReference>
<keyword evidence="1" id="KW-0472">Membrane</keyword>